<dbReference type="InterPro" id="IPR041664">
    <property type="entry name" value="AAA_16"/>
</dbReference>
<dbReference type="Proteomes" id="UP000233535">
    <property type="component" value="Unassembled WGS sequence"/>
</dbReference>
<evidence type="ECO:0000259" key="9">
    <source>
        <dbReference type="Pfam" id="PF13191"/>
    </source>
</evidence>
<feature type="transmembrane region" description="Helical" evidence="7">
    <location>
        <begin position="153"/>
        <end position="169"/>
    </location>
</feature>
<evidence type="ECO:0000256" key="4">
    <source>
        <dbReference type="ARBA" id="ARBA00022692"/>
    </source>
</evidence>
<dbReference type="Gene3D" id="1.20.1740.10">
    <property type="entry name" value="Amino acid/polyamine transporter I"/>
    <property type="match status" value="1"/>
</dbReference>
<dbReference type="InterPro" id="IPR004842">
    <property type="entry name" value="SLC12A_fam"/>
</dbReference>
<proteinExistence type="inferred from homology"/>
<comment type="similarity">
    <text evidence="2">Belongs to the SLC12A transporter family.</text>
</comment>
<dbReference type="PANTHER" id="PTHR11827:SF72">
    <property type="entry name" value="GH08340P"/>
    <property type="match status" value="1"/>
</dbReference>
<keyword evidence="3" id="KW-0813">Transport</keyword>
<dbReference type="RefSeq" id="WP_101260954.1">
    <property type="nucleotide sequence ID" value="NZ_MVDD01000005.1"/>
</dbReference>
<feature type="transmembrane region" description="Helical" evidence="7">
    <location>
        <begin position="264"/>
        <end position="287"/>
    </location>
</feature>
<feature type="transmembrane region" description="Helical" evidence="7">
    <location>
        <begin position="40"/>
        <end position="61"/>
    </location>
</feature>
<feature type="transmembrane region" description="Helical" evidence="7">
    <location>
        <begin position="7"/>
        <end position="28"/>
    </location>
</feature>
<dbReference type="PANTHER" id="PTHR11827">
    <property type="entry name" value="SOLUTE CARRIER FAMILY 12, CATION COTRANSPORTERS"/>
    <property type="match status" value="1"/>
</dbReference>
<feature type="transmembrane region" description="Helical" evidence="7">
    <location>
        <begin position="128"/>
        <end position="148"/>
    </location>
</feature>
<evidence type="ECO:0000313" key="11">
    <source>
        <dbReference type="Proteomes" id="UP000233535"/>
    </source>
</evidence>
<evidence type="ECO:0000256" key="6">
    <source>
        <dbReference type="ARBA" id="ARBA00023136"/>
    </source>
</evidence>
<dbReference type="GO" id="GO:0016020">
    <property type="term" value="C:membrane"/>
    <property type="evidence" value="ECO:0007669"/>
    <property type="project" value="UniProtKB-SubCell"/>
</dbReference>
<comment type="caution">
    <text evidence="10">The sequence shown here is derived from an EMBL/GenBank/DDBJ whole genome shotgun (WGS) entry which is preliminary data.</text>
</comment>
<evidence type="ECO:0000256" key="1">
    <source>
        <dbReference type="ARBA" id="ARBA00004141"/>
    </source>
</evidence>
<accession>A0A2N3HZE1</accession>
<dbReference type="FunFam" id="1.20.1740.10:FF:000013">
    <property type="entry name" value="Solute carrier family 12 member"/>
    <property type="match status" value="1"/>
</dbReference>
<gene>
    <name evidence="10" type="ORF">BZG02_08220</name>
</gene>
<evidence type="ECO:0000313" key="10">
    <source>
        <dbReference type="EMBL" id="PKQ63363.1"/>
    </source>
</evidence>
<keyword evidence="5 7" id="KW-1133">Transmembrane helix</keyword>
<feature type="domain" description="Amino acid permease/ SLC12A" evidence="8">
    <location>
        <begin position="13"/>
        <end position="411"/>
    </location>
</feature>
<dbReference type="InterPro" id="IPR027417">
    <property type="entry name" value="P-loop_NTPase"/>
</dbReference>
<evidence type="ECO:0000256" key="5">
    <source>
        <dbReference type="ARBA" id="ARBA00022989"/>
    </source>
</evidence>
<feature type="transmembrane region" description="Helical" evidence="7">
    <location>
        <begin position="379"/>
        <end position="410"/>
    </location>
</feature>
<organism evidence="10 11">
    <name type="scientific">Labilibaculum filiforme</name>
    <dbReference type="NCBI Taxonomy" id="1940526"/>
    <lineage>
        <taxon>Bacteria</taxon>
        <taxon>Pseudomonadati</taxon>
        <taxon>Bacteroidota</taxon>
        <taxon>Bacteroidia</taxon>
        <taxon>Marinilabiliales</taxon>
        <taxon>Marinifilaceae</taxon>
        <taxon>Labilibaculum</taxon>
    </lineage>
</organism>
<dbReference type="GO" id="GO:0015377">
    <property type="term" value="F:chloride:monoatomic cation symporter activity"/>
    <property type="evidence" value="ECO:0007669"/>
    <property type="project" value="InterPro"/>
</dbReference>
<feature type="transmembrane region" description="Helical" evidence="7">
    <location>
        <begin position="82"/>
        <end position="108"/>
    </location>
</feature>
<protein>
    <submittedName>
        <fullName evidence="10">Uncharacterized protein</fullName>
    </submittedName>
</protein>
<keyword evidence="4 7" id="KW-0812">Transmembrane</keyword>
<dbReference type="Gene3D" id="3.40.50.300">
    <property type="entry name" value="P-loop containing nucleotide triphosphate hydrolases"/>
    <property type="match status" value="1"/>
</dbReference>
<keyword evidence="11" id="KW-1185">Reference proteome</keyword>
<feature type="transmembrane region" description="Helical" evidence="7">
    <location>
        <begin position="189"/>
        <end position="207"/>
    </location>
</feature>
<feature type="domain" description="Orc1-like AAA ATPase" evidence="9">
    <location>
        <begin position="1351"/>
        <end position="1403"/>
    </location>
</feature>
<dbReference type="Pfam" id="PF13191">
    <property type="entry name" value="AAA_16"/>
    <property type="match status" value="1"/>
</dbReference>
<dbReference type="Pfam" id="PF00324">
    <property type="entry name" value="AA_permease"/>
    <property type="match status" value="1"/>
</dbReference>
<feature type="transmembrane region" description="Helical" evidence="7">
    <location>
        <begin position="219"/>
        <end position="244"/>
    </location>
</feature>
<feature type="transmembrane region" description="Helical" evidence="7">
    <location>
        <begin position="316"/>
        <end position="334"/>
    </location>
</feature>
<evidence type="ECO:0000256" key="2">
    <source>
        <dbReference type="ARBA" id="ARBA00010593"/>
    </source>
</evidence>
<feature type="transmembrane region" description="Helical" evidence="7">
    <location>
        <begin position="340"/>
        <end position="358"/>
    </location>
</feature>
<dbReference type="InterPro" id="IPR004841">
    <property type="entry name" value="AA-permease/SLC12A_dom"/>
</dbReference>
<evidence type="ECO:0000256" key="7">
    <source>
        <dbReference type="SAM" id="Phobius"/>
    </source>
</evidence>
<sequence>MAKAKKFGTFGGVFTPSILTILGVIMYLRFPAIIGQAGLINTIGIILIAHIISITTSLSVASLSTDKPVQNGGTYFMISRSLGLPIGGTLGLALFVGLSFSVSLYLIGFSESFLQYWGIENTIANIRIAGTIVLIAVTTITFISTSLAIKSQYFIMGAIVLSLFSIFLGNHDFAPTTVNLKPLATSAPFMLLFGIFFPAVTGFEAGVSMSGDLKNPRKSLPMGAIMAVGIGFVVYIALAFFYAFTVSSDALANDPDILFKISLVPQLVIAGIWGATLSSALGSILGAPRILQAIAMDKIAHRAFAKGTGATNEPRNALLVAFVIAEAGILIGELDVIARIVSMFFITTYAFLNLASAIESWSSSDFRPAFKIPKFVSILGALSAFIVMILLDFLALAGATIVLSLLYLYLQRKELILETGDAWSSFWTNLAKKALLKLSIQKVNSRNWQPNIILFSGGENARPHLIEMGLSLTGKLGALTDFKLVVGQDRNPVKELSVAKNKLAPNYFTRQYSSKTLEEGMKTVTNAYGFTGFEPNTILMGWSKDLKNAEFLTHVLQDFKAKSLNAIFLSYHKELGFGKKQNIDIWWNGKGRILNLGLHIIKFLLIDPKWRDAKIRILIINNNTFIGDTLQRNIKELLVDRRIVADIKIIGNDFGTRTKESIICTESRDADLVLLGLSQKNEAYSSEYINTVNQLTELPASLLFLSPSNEFEVIDLISPLTDAKTKAPAIVKNINLPSLPEISNSLVSANISSLETKLTSISTPVVEDALLQAIDSELYILKSIREFAVANHAKLESELAELGKHEYEKTINRNHQSFLRSINKIVELKNPQTLLSAQKGISAGINELLAKKGNLLYETPDHLALAFTIPNKQKESRSKLTYKKAIDYYLSSELFPKISEQLTGLDELSIQLFTTLRKIIFGINDQYEKLLLQNESSQEILLFSLSESLSEFKKLEDELIVFKEQSSNTIALSVRQVLIALVEDMDNPKSIKTANAKFKTRSNIHDEYLVSYAENWETAVNLINTSLHLDVLIISQQKLGVNVLLAGNERMYAYINEFVISPITKLAENIDIVAKTDTANVKSQIFPDNLQIQNFFSESHTKLSKIIDELPENIQLPATIYKNSKAVPFSELTSIDINLRRIGSHSFDTLFYEPFYREVLSLGGIVNQAIVECREFSSLLQFRLSNRDQNNNVLKGEQNQHQEFYQKLSAKVISEKAKIENALLVLDKKATDLMLETFSNFFYHAILESEKKISTLKRESKNKKLSKSISDKYQFLKGKLSNVFIQLLNNTSSGIILSKKYLSNTKPGKPNANEILDIIDQLIPNKKVYQRVPVFYRSLLSGSSKISDEFWVGREEEYLKIKQAMQRHRYGISGAVLIHGVHGSGKTALTRYAANNLVKKSNVFWIDPPINGSVDTHVLLTRMQEQMVHMSNFDDIFNSIPHNSIVVMNDIELWWERNHKGGEVINKIIELIANYSHKVFFMLNCNKYAYNVIKETLPLQVHLLSVVECGNFNTEQLQKLIIYRHKSSGLKLKYNGKEEEDISPLSLSLLFSAYFNFTQGIPGVALSTWKANIVDSEAGTISIKKPSKPNMEVLKRLDAELLVVVALFIQHKYMDAEKLMRITGYDTKAVDLLLVKLLNFGLIVTKGLNTYRLGRNIEPFMVETCINKGII</sequence>
<name>A0A2N3HZE1_9BACT</name>
<keyword evidence="6 7" id="KW-0472">Membrane</keyword>
<evidence type="ECO:0000256" key="3">
    <source>
        <dbReference type="ARBA" id="ARBA00022448"/>
    </source>
</evidence>
<reference evidence="10 11" key="1">
    <citation type="journal article" date="2017" name="Front. Microbiol.">
        <title>Labilibaculum manganireducens gen. nov., sp. nov. and Labilibaculum filiforme sp. nov., Novel Bacteroidetes Isolated from Subsurface Sediments of the Baltic Sea.</title>
        <authorList>
            <person name="Vandieken V."/>
            <person name="Marshall I.P."/>
            <person name="Niemann H."/>
            <person name="Engelen B."/>
            <person name="Cypionka H."/>
        </authorList>
    </citation>
    <scope>NUCLEOTIDE SEQUENCE [LARGE SCALE GENOMIC DNA]</scope>
    <source>
        <strain evidence="10 11">59.16B</strain>
    </source>
</reference>
<comment type="subcellular location">
    <subcellularLocation>
        <location evidence="1">Membrane</location>
        <topology evidence="1">Multi-pass membrane protein</topology>
    </subcellularLocation>
</comment>
<dbReference type="EMBL" id="MVDD01000005">
    <property type="protein sequence ID" value="PKQ63363.1"/>
    <property type="molecule type" value="Genomic_DNA"/>
</dbReference>
<dbReference type="OrthoDB" id="3181223at2"/>
<dbReference type="SUPFAM" id="SSF52540">
    <property type="entry name" value="P-loop containing nucleoside triphosphate hydrolases"/>
    <property type="match status" value="1"/>
</dbReference>
<evidence type="ECO:0000259" key="8">
    <source>
        <dbReference type="Pfam" id="PF00324"/>
    </source>
</evidence>